<gene>
    <name evidence="2" type="ORF">CAPTEDRAFT_228865</name>
</gene>
<protein>
    <recommendedName>
        <fullName evidence="5">Biogenesis of lysosome-related organelles complex 1 subunit 4</fullName>
    </recommendedName>
</protein>
<dbReference type="EMBL" id="AMQN01003507">
    <property type="status" value="NOT_ANNOTATED_CDS"/>
    <property type="molecule type" value="Genomic_DNA"/>
</dbReference>
<name>R7T575_CAPTE</name>
<reference evidence="2 4" key="2">
    <citation type="journal article" date="2013" name="Nature">
        <title>Insights into bilaterian evolution from three spiralian genomes.</title>
        <authorList>
            <person name="Simakov O."/>
            <person name="Marletaz F."/>
            <person name="Cho S.J."/>
            <person name="Edsinger-Gonzales E."/>
            <person name="Havlak P."/>
            <person name="Hellsten U."/>
            <person name="Kuo D.H."/>
            <person name="Larsson T."/>
            <person name="Lv J."/>
            <person name="Arendt D."/>
            <person name="Savage R."/>
            <person name="Osoegawa K."/>
            <person name="de Jong P."/>
            <person name="Grimwood J."/>
            <person name="Chapman J.A."/>
            <person name="Shapiro H."/>
            <person name="Aerts A."/>
            <person name="Otillar R.P."/>
            <person name="Terry A.Y."/>
            <person name="Boore J.L."/>
            <person name="Grigoriev I.V."/>
            <person name="Lindberg D.R."/>
            <person name="Seaver E.C."/>
            <person name="Weisblat D.A."/>
            <person name="Putnam N.H."/>
            <person name="Rokhsar D.S."/>
        </authorList>
    </citation>
    <scope>NUCLEOTIDE SEQUENCE</scope>
    <source>
        <strain evidence="2 4">I ESC-2004</strain>
    </source>
</reference>
<feature type="compositionally biased region" description="Basic and acidic residues" evidence="1">
    <location>
        <begin position="1"/>
        <end position="11"/>
    </location>
</feature>
<reference evidence="4" key="1">
    <citation type="submission" date="2012-12" db="EMBL/GenBank/DDBJ databases">
        <authorList>
            <person name="Hellsten U."/>
            <person name="Grimwood J."/>
            <person name="Chapman J.A."/>
            <person name="Shapiro H."/>
            <person name="Aerts A."/>
            <person name="Otillar R.P."/>
            <person name="Terry A.Y."/>
            <person name="Boore J.L."/>
            <person name="Simakov O."/>
            <person name="Marletaz F."/>
            <person name="Cho S.-J."/>
            <person name="Edsinger-Gonzales E."/>
            <person name="Havlak P."/>
            <person name="Kuo D.-H."/>
            <person name="Larsson T."/>
            <person name="Lv J."/>
            <person name="Arendt D."/>
            <person name="Savage R."/>
            <person name="Osoegawa K."/>
            <person name="de Jong P."/>
            <person name="Lindberg D.R."/>
            <person name="Seaver E.C."/>
            <person name="Weisblat D.A."/>
            <person name="Putnam N.H."/>
            <person name="Grigoriev I.V."/>
            <person name="Rokhsar D.S."/>
        </authorList>
    </citation>
    <scope>NUCLEOTIDE SEQUENCE</scope>
    <source>
        <strain evidence="4">I ESC-2004</strain>
    </source>
</reference>
<evidence type="ECO:0000313" key="4">
    <source>
        <dbReference type="Proteomes" id="UP000014760"/>
    </source>
</evidence>
<dbReference type="PANTHER" id="PTHR16230:SF3">
    <property type="entry name" value="BIOGENESIS OF LYSOSOMAL ORGANELLES COMPLEX-1, SUBUNIT 4, CAPPUCCINO"/>
    <property type="match status" value="1"/>
</dbReference>
<dbReference type="STRING" id="283909.R7T575"/>
<dbReference type="PANTHER" id="PTHR16230">
    <property type="entry name" value="CAPPUCCINO"/>
    <property type="match status" value="1"/>
</dbReference>
<accession>R7T575</accession>
<evidence type="ECO:0000256" key="1">
    <source>
        <dbReference type="SAM" id="MobiDB-lite"/>
    </source>
</evidence>
<reference evidence="3" key="3">
    <citation type="submission" date="2015-06" db="UniProtKB">
        <authorList>
            <consortium name="EnsemblMetazoa"/>
        </authorList>
    </citation>
    <scope>IDENTIFICATION</scope>
</reference>
<dbReference type="GO" id="GO:0031083">
    <property type="term" value="C:BLOC-1 complex"/>
    <property type="evidence" value="ECO:0007669"/>
    <property type="project" value="TreeGrafter"/>
</dbReference>
<proteinExistence type="predicted"/>
<dbReference type="EnsemblMetazoa" id="CapteT228865">
    <property type="protein sequence ID" value="CapteP228865"/>
    <property type="gene ID" value="CapteG228865"/>
</dbReference>
<dbReference type="OrthoDB" id="2372305at2759"/>
<evidence type="ECO:0008006" key="5">
    <source>
        <dbReference type="Google" id="ProtNLM"/>
    </source>
</evidence>
<dbReference type="OMA" id="CTNIDDM"/>
<dbReference type="InterPro" id="IPR024857">
    <property type="entry name" value="Cappuccino"/>
</dbReference>
<dbReference type="Proteomes" id="UP000014760">
    <property type="component" value="Unassembled WGS sequence"/>
</dbReference>
<dbReference type="FunCoup" id="R7T575">
    <property type="interactions" value="91"/>
</dbReference>
<keyword evidence="4" id="KW-1185">Reference proteome</keyword>
<organism evidence="2">
    <name type="scientific">Capitella teleta</name>
    <name type="common">Polychaete worm</name>
    <dbReference type="NCBI Taxonomy" id="283909"/>
    <lineage>
        <taxon>Eukaryota</taxon>
        <taxon>Metazoa</taxon>
        <taxon>Spiralia</taxon>
        <taxon>Lophotrochozoa</taxon>
        <taxon>Annelida</taxon>
        <taxon>Polychaeta</taxon>
        <taxon>Sedentaria</taxon>
        <taxon>Scolecida</taxon>
        <taxon>Capitellidae</taxon>
        <taxon>Capitella</taxon>
    </lineage>
</organism>
<dbReference type="EMBL" id="KB311953">
    <property type="protein sequence ID" value="ELT88198.1"/>
    <property type="molecule type" value="Genomic_DNA"/>
</dbReference>
<dbReference type="AlphaFoldDB" id="R7T575"/>
<dbReference type="HOGENOM" id="CLU_096507_0_1_1"/>
<feature type="region of interest" description="Disordered" evidence="1">
    <location>
        <begin position="1"/>
        <end position="20"/>
    </location>
</feature>
<sequence length="178" mass="20023">MDEECSIAREGGEEDGTSSDATVEALANDYAKLLDMDIEKEKQQLDDGIEEMLTKLDEFCGLVDVIRSDSTLCLTRTLPEIQRKSHEMNVIFERIDKLEAFVNLINTQVSAMNDQVTLAEDQIGSSRGFKKVLNNFSLPFFSKKTETPPTPPATHDYTPIEIFKTSDYFTSHESEASK</sequence>
<evidence type="ECO:0000313" key="2">
    <source>
        <dbReference type="EMBL" id="ELT88198.1"/>
    </source>
</evidence>
<evidence type="ECO:0000313" key="3">
    <source>
        <dbReference type="EnsemblMetazoa" id="CapteP228865"/>
    </source>
</evidence>